<sequence length="557" mass="60341">MLEKAYERVEFLYGEVARTWPGFIARPGQRQMMHAALLTFLSASLPEGDGARPGHHLALLEAGTGTGKTVAYSIAAIVASELLDKPVIVSTATVALQEQLFFKDLPRLAKVIPDLRFELLKGRGRYVCESRLEAALNDVAQDGLFDEGSQEALNGAGSSRRDGARDAAQTKRWFAKVAKSFRNGKWDGDMDSLAKLPDLGDWQRVQASGSACNGGQCEHFRTCAFFKARRRAAAATIQVANHALILAALQTDSALIDPANTLFVFDEAHHLPGIAGEQFACRARLGASVSLLASLRALANRHSRDMPASTRPDLTAFGQVISECTDKLGLLEGYWSDNHLVSVDKTVHRFREGRIPEALIPECEQLAALLGSVAAVVEAIANALKEPDESRSPAEREEQIRVGVELGAHLSRLQAMQRLFSAWATHDVVAWAKWLEYAPPFTASAAGTSQVTYQATSGAHGPPSAPGAVHVDAWLCASPMTAAQSLSRGLWKNVSAAVCTSATLTACGRFDFFDRLSGINRFPERRAMVVASPFDYRRQGELRIAPMNNSPKSADFS</sequence>
<dbReference type="InterPro" id="IPR010614">
    <property type="entry name" value="RAD3-like_helicase_DEAD"/>
</dbReference>
<dbReference type="InterPro" id="IPR014013">
    <property type="entry name" value="Helic_SF1/SF2_ATP-bd_DinG/Rad3"/>
</dbReference>
<dbReference type="Pfam" id="PF06733">
    <property type="entry name" value="DEAD_2"/>
    <property type="match status" value="1"/>
</dbReference>
<feature type="domain" description="Helicase ATP-binding" evidence="4">
    <location>
        <begin position="15"/>
        <end position="332"/>
    </location>
</feature>
<dbReference type="SUPFAM" id="SSF52540">
    <property type="entry name" value="P-loop containing nucleoside triphosphate hydrolases"/>
    <property type="match status" value="1"/>
</dbReference>
<evidence type="ECO:0000313" key="5">
    <source>
        <dbReference type="EMBL" id="MEJ8851844.1"/>
    </source>
</evidence>
<dbReference type="InterPro" id="IPR045028">
    <property type="entry name" value="DinG/Rad3-like"/>
</dbReference>
<accession>A0ABU8WWP9</accession>
<dbReference type="PROSITE" id="PS51193">
    <property type="entry name" value="HELICASE_ATP_BIND_2"/>
    <property type="match status" value="1"/>
</dbReference>
<evidence type="ECO:0000256" key="2">
    <source>
        <dbReference type="ARBA" id="ARBA00022801"/>
    </source>
</evidence>
<evidence type="ECO:0000259" key="4">
    <source>
        <dbReference type="PROSITE" id="PS51193"/>
    </source>
</evidence>
<dbReference type="EMBL" id="JBBKZT010000028">
    <property type="protein sequence ID" value="MEJ8851844.1"/>
    <property type="molecule type" value="Genomic_DNA"/>
</dbReference>
<proteinExistence type="predicted"/>
<keyword evidence="6" id="KW-1185">Reference proteome</keyword>
<comment type="caution">
    <text evidence="5">The sequence shown here is derived from an EMBL/GenBank/DDBJ whole genome shotgun (WGS) entry which is preliminary data.</text>
</comment>
<keyword evidence="1" id="KW-0547">Nucleotide-binding</keyword>
<name>A0ABU8WWP9_9BURK</name>
<dbReference type="InterPro" id="IPR027417">
    <property type="entry name" value="P-loop_NTPase"/>
</dbReference>
<gene>
    <name evidence="5" type="ORF">WKW82_34810</name>
</gene>
<dbReference type="Proteomes" id="UP001385892">
    <property type="component" value="Unassembled WGS sequence"/>
</dbReference>
<keyword evidence="3" id="KW-0067">ATP-binding</keyword>
<evidence type="ECO:0000256" key="1">
    <source>
        <dbReference type="ARBA" id="ARBA00022741"/>
    </source>
</evidence>
<dbReference type="Gene3D" id="3.40.50.300">
    <property type="entry name" value="P-loop containing nucleotide triphosphate hydrolases"/>
    <property type="match status" value="1"/>
</dbReference>
<reference evidence="5 6" key="1">
    <citation type="submission" date="2024-03" db="EMBL/GenBank/DDBJ databases">
        <title>Novel species of the genus Variovorax.</title>
        <authorList>
            <person name="Liu Q."/>
            <person name="Xin Y.-H."/>
        </authorList>
    </citation>
    <scope>NUCLEOTIDE SEQUENCE [LARGE SCALE GENOMIC DNA]</scope>
    <source>
        <strain evidence="5 6">KACC 18900</strain>
    </source>
</reference>
<dbReference type="RefSeq" id="WP_340347636.1">
    <property type="nucleotide sequence ID" value="NZ_JBBKZT010000028.1"/>
</dbReference>
<dbReference type="PANTHER" id="PTHR11472">
    <property type="entry name" value="DNA REPAIR DEAD HELICASE RAD3/XP-D SUBFAMILY MEMBER"/>
    <property type="match status" value="1"/>
</dbReference>
<protein>
    <recommendedName>
        <fullName evidence="4">Helicase ATP-binding domain-containing protein</fullName>
    </recommendedName>
</protein>
<evidence type="ECO:0000256" key="3">
    <source>
        <dbReference type="ARBA" id="ARBA00022840"/>
    </source>
</evidence>
<organism evidence="5 6">
    <name type="scientific">Variovorax rhizosphaerae</name>
    <dbReference type="NCBI Taxonomy" id="1836200"/>
    <lineage>
        <taxon>Bacteria</taxon>
        <taxon>Pseudomonadati</taxon>
        <taxon>Pseudomonadota</taxon>
        <taxon>Betaproteobacteria</taxon>
        <taxon>Burkholderiales</taxon>
        <taxon>Comamonadaceae</taxon>
        <taxon>Variovorax</taxon>
    </lineage>
</organism>
<evidence type="ECO:0000313" key="6">
    <source>
        <dbReference type="Proteomes" id="UP001385892"/>
    </source>
</evidence>
<keyword evidence="2" id="KW-0378">Hydrolase</keyword>
<dbReference type="PANTHER" id="PTHR11472:SF59">
    <property type="entry name" value="ATP-DEPENDENT DNA HELICASE DING"/>
    <property type="match status" value="1"/>
</dbReference>